<feature type="transmembrane region" description="Helical" evidence="1">
    <location>
        <begin position="137"/>
        <end position="155"/>
    </location>
</feature>
<dbReference type="GO" id="GO:0000271">
    <property type="term" value="P:polysaccharide biosynthetic process"/>
    <property type="evidence" value="ECO:0007669"/>
    <property type="project" value="TreeGrafter"/>
</dbReference>
<dbReference type="PANTHER" id="PTHR23028">
    <property type="entry name" value="ACETYLTRANSFERASE"/>
    <property type="match status" value="1"/>
</dbReference>
<dbReference type="OrthoDB" id="5877422at2759"/>
<keyword evidence="1" id="KW-0812">Transmembrane</keyword>
<protein>
    <recommendedName>
        <fullName evidence="2">SGNH domain-containing protein</fullName>
    </recommendedName>
</protein>
<dbReference type="GO" id="GO:0016020">
    <property type="term" value="C:membrane"/>
    <property type="evidence" value="ECO:0007669"/>
    <property type="project" value="TreeGrafter"/>
</dbReference>
<dbReference type="InterPro" id="IPR050879">
    <property type="entry name" value="Acyltransferase_3"/>
</dbReference>
<keyword evidence="4" id="KW-1185">Reference proteome</keyword>
<evidence type="ECO:0000313" key="4">
    <source>
        <dbReference type="Proteomes" id="UP001152747"/>
    </source>
</evidence>
<feature type="transmembrane region" description="Helical" evidence="1">
    <location>
        <begin position="37"/>
        <end position="54"/>
    </location>
</feature>
<dbReference type="InterPro" id="IPR043968">
    <property type="entry name" value="SGNH"/>
</dbReference>
<feature type="transmembrane region" description="Helical" evidence="1">
    <location>
        <begin position="89"/>
        <end position="105"/>
    </location>
</feature>
<dbReference type="PANTHER" id="PTHR23028:SF127">
    <property type="entry name" value="ACYL_TRANSF_3 DOMAIN-CONTAINING PROTEIN-RELATED"/>
    <property type="match status" value="1"/>
</dbReference>
<feature type="domain" description="SGNH" evidence="2">
    <location>
        <begin position="270"/>
        <end position="509"/>
    </location>
</feature>
<feature type="transmembrane region" description="Helical" evidence="1">
    <location>
        <begin position="111"/>
        <end position="130"/>
    </location>
</feature>
<sequence>MSKKEHLQGIRAIAIISVLAFHFFPDYFPNGFLGVDHVFARIWQFLAGFLVYIWKQDKNNNESEDEETQGIFSIVENKDTEVEANYENTQIWLLLITILMLFVGFEYPEKIVRIGMTLITALLILISENNNILSNKFMIYIGNISYSLYLIHWPIYCYSKFFNLNKFPFLILSIFLGILIYETFEKWYTTKIERKSQIILSTILFIFCVLAIWREDFRETYMNFTGQFDTIKNNALFGPVNSTNMTLDEIIKINRMYALKDEELLNYKECEYKTKELVPFGLCNVKNLSSTAPFKILIIGNSYAANLAPLIFKSCSKKSNLIWSASHPGCDYLCREYTWHQSCKTTLENPYETIEKMKFDYIFLISQCGGFCVNDEKSDKVDTVLNFAISQIAKIKDFVKHKIYIQTSVTVPSHMNYLDILLANHTSFDEIDKFFSTHLREPRKIGDLRNEKIAKFCGSKCEYFDPYANFQRNPYAPEIFRFFDDNGLAYVHSGGHFTPNAWSKIQPIFDEICDKI</sequence>
<comment type="caution">
    <text evidence="3">The sequence shown here is derived from an EMBL/GenBank/DDBJ whole genome shotgun (WGS) entry which is preliminary data.</text>
</comment>
<dbReference type="EMBL" id="CANHGI010000005">
    <property type="protein sequence ID" value="CAI5452985.1"/>
    <property type="molecule type" value="Genomic_DNA"/>
</dbReference>
<evidence type="ECO:0000313" key="3">
    <source>
        <dbReference type="EMBL" id="CAI5452985.1"/>
    </source>
</evidence>
<keyword evidence="1" id="KW-0472">Membrane</keyword>
<feature type="transmembrane region" description="Helical" evidence="1">
    <location>
        <begin position="7"/>
        <end position="25"/>
    </location>
</feature>
<organism evidence="3 4">
    <name type="scientific">Caenorhabditis angaria</name>
    <dbReference type="NCBI Taxonomy" id="860376"/>
    <lineage>
        <taxon>Eukaryota</taxon>
        <taxon>Metazoa</taxon>
        <taxon>Ecdysozoa</taxon>
        <taxon>Nematoda</taxon>
        <taxon>Chromadorea</taxon>
        <taxon>Rhabditida</taxon>
        <taxon>Rhabditina</taxon>
        <taxon>Rhabditomorpha</taxon>
        <taxon>Rhabditoidea</taxon>
        <taxon>Rhabditidae</taxon>
        <taxon>Peloderinae</taxon>
        <taxon>Caenorhabditis</taxon>
    </lineage>
</organism>
<feature type="transmembrane region" description="Helical" evidence="1">
    <location>
        <begin position="167"/>
        <end position="184"/>
    </location>
</feature>
<evidence type="ECO:0000259" key="2">
    <source>
        <dbReference type="Pfam" id="PF19040"/>
    </source>
</evidence>
<gene>
    <name evidence="3" type="ORF">CAMP_LOCUS15622</name>
</gene>
<dbReference type="AlphaFoldDB" id="A0A9P1IXM9"/>
<feature type="transmembrane region" description="Helical" evidence="1">
    <location>
        <begin position="196"/>
        <end position="213"/>
    </location>
</feature>
<accession>A0A9P1IXM9</accession>
<evidence type="ECO:0000256" key="1">
    <source>
        <dbReference type="SAM" id="Phobius"/>
    </source>
</evidence>
<keyword evidence="1" id="KW-1133">Transmembrane helix</keyword>
<reference evidence="3" key="1">
    <citation type="submission" date="2022-11" db="EMBL/GenBank/DDBJ databases">
        <authorList>
            <person name="Kikuchi T."/>
        </authorList>
    </citation>
    <scope>NUCLEOTIDE SEQUENCE</scope>
    <source>
        <strain evidence="3">PS1010</strain>
    </source>
</reference>
<dbReference type="Pfam" id="PF19040">
    <property type="entry name" value="SGNH"/>
    <property type="match status" value="1"/>
</dbReference>
<proteinExistence type="predicted"/>
<dbReference type="Proteomes" id="UP001152747">
    <property type="component" value="Unassembled WGS sequence"/>
</dbReference>
<name>A0A9P1IXM9_9PELO</name>